<protein>
    <submittedName>
        <fullName evidence="1">Uncharacterized protein</fullName>
    </submittedName>
</protein>
<evidence type="ECO:0000313" key="2">
    <source>
        <dbReference type="Proteomes" id="UP001152872"/>
    </source>
</evidence>
<dbReference type="Proteomes" id="UP001152872">
    <property type="component" value="Unassembled WGS sequence"/>
</dbReference>
<comment type="caution">
    <text evidence="1">The sequence shown here is derived from an EMBL/GenBank/DDBJ whole genome shotgun (WGS) entry which is preliminary data.</text>
</comment>
<evidence type="ECO:0000313" key="1">
    <source>
        <dbReference type="EMBL" id="MDG3496303.1"/>
    </source>
</evidence>
<accession>A0A9X4RIQ2</accession>
<keyword evidence="2" id="KW-1185">Reference proteome</keyword>
<gene>
    <name evidence="1" type="ORF">FEV09_17310</name>
</gene>
<organism evidence="1 2">
    <name type="scientific">Pseudanabaena catenata USMAC16</name>
    <dbReference type="NCBI Taxonomy" id="1855837"/>
    <lineage>
        <taxon>Bacteria</taxon>
        <taxon>Bacillati</taxon>
        <taxon>Cyanobacteriota</taxon>
        <taxon>Cyanophyceae</taxon>
        <taxon>Pseudanabaenales</taxon>
        <taxon>Pseudanabaenaceae</taxon>
        <taxon>Pseudanabaena</taxon>
    </lineage>
</organism>
<dbReference type="AlphaFoldDB" id="A0A9X4RIQ2"/>
<name>A0A9X4RIQ2_9CYAN</name>
<sequence>MSSESRQYIEVAASLEQRKAMAVLAKEFTKKVADKTYKPIFEEWSRNYLMQENNRVGYKAKYCSIDQEMDKEIKDAIEYLKNWIPQNFKPSKSEQDLKTQNQIVKKILNSSTNMIIKICTRERILVYYKHLNPQEGETLINKLISSNRYSNDVDIDEIYEYKALILQWAQKKIDIKNFN</sequence>
<dbReference type="EMBL" id="VBTY01000171">
    <property type="protein sequence ID" value="MDG3496303.1"/>
    <property type="molecule type" value="Genomic_DNA"/>
</dbReference>
<reference evidence="1" key="1">
    <citation type="submission" date="2019-05" db="EMBL/GenBank/DDBJ databases">
        <title>Whole genome sequencing of Pseudanabaena catenata USMAC16.</title>
        <authorList>
            <person name="Khan Z."/>
            <person name="Omar W.M."/>
            <person name="Convey P."/>
            <person name="Merican F."/>
            <person name="Najimudin N."/>
        </authorList>
    </citation>
    <scope>NUCLEOTIDE SEQUENCE</scope>
    <source>
        <strain evidence="1">USMAC16</strain>
    </source>
</reference>
<proteinExistence type="predicted"/>
<dbReference type="RefSeq" id="WP_009628477.1">
    <property type="nucleotide sequence ID" value="NZ_VBTY01000171.1"/>
</dbReference>